<dbReference type="AlphaFoldDB" id="A0A4S3LZI3"/>
<accession>A0A4S3LZI3</accession>
<dbReference type="Proteomes" id="UP000305939">
    <property type="component" value="Unassembled WGS sequence"/>
</dbReference>
<dbReference type="InterPro" id="IPR029074">
    <property type="entry name" value="Imm49"/>
</dbReference>
<dbReference type="EMBL" id="SSMC01000003">
    <property type="protein sequence ID" value="THD66715.1"/>
    <property type="molecule type" value="Genomic_DNA"/>
</dbReference>
<proteinExistence type="predicted"/>
<comment type="caution">
    <text evidence="1">The sequence shown here is derived from an EMBL/GenBank/DDBJ whole genome shotgun (WGS) entry which is preliminary data.</text>
</comment>
<dbReference type="Pfam" id="PF15575">
    <property type="entry name" value="Imm49"/>
    <property type="match status" value="1"/>
</dbReference>
<sequence>MTEEIKRFLNKLFLEEAAREEQITLDWNLPNKRKYSMARSLRGINETKSWYYLFVENDLEKAKQCFFLYGKVQEYLCKSTTVNMILGMTQDNTYALLSDAKDLIYGMVNWKYAGYEKDIKKGSLKYIIPLVAIGEDEKALALLDLFHIKHRKMGLKEENEAIIRAIISGETEEVNRLLQIFLLPRNHKKTNGIYELRSELFSLPALGFAKLAWLRGVEVDIDHPLIPKALLPIQPNSIYDNTYDFLID</sequence>
<dbReference type="RefSeq" id="WP_136336785.1">
    <property type="nucleotide sequence ID" value="NZ_QXMP01000011.1"/>
</dbReference>
<dbReference type="OrthoDB" id="1436963at2"/>
<gene>
    <name evidence="1" type="ORF">E7Z59_13100</name>
</gene>
<evidence type="ECO:0000313" key="1">
    <source>
        <dbReference type="EMBL" id="THD66715.1"/>
    </source>
</evidence>
<keyword evidence="2" id="KW-1185">Reference proteome</keyword>
<name>A0A4S3LZI3_9FLAO</name>
<evidence type="ECO:0000313" key="2">
    <source>
        <dbReference type="Proteomes" id="UP000305939"/>
    </source>
</evidence>
<protein>
    <submittedName>
        <fullName evidence="1">Uncharacterized protein</fullName>
    </submittedName>
</protein>
<organism evidence="1 2">
    <name type="scientific">Robertkochia marina</name>
    <dbReference type="NCBI Taxonomy" id="1227945"/>
    <lineage>
        <taxon>Bacteria</taxon>
        <taxon>Pseudomonadati</taxon>
        <taxon>Bacteroidota</taxon>
        <taxon>Flavobacteriia</taxon>
        <taxon>Flavobacteriales</taxon>
        <taxon>Flavobacteriaceae</taxon>
        <taxon>Robertkochia</taxon>
    </lineage>
</organism>
<reference evidence="1 2" key="1">
    <citation type="submission" date="2019-04" db="EMBL/GenBank/DDBJ databases">
        <title>Draft genome sequence of Robertkochia marina CC-AMO-30D.</title>
        <authorList>
            <person name="Hameed A."/>
            <person name="Lin S.-Y."/>
            <person name="Shahina M."/>
            <person name="Lai W.-A."/>
            <person name="Young C.-C."/>
        </authorList>
    </citation>
    <scope>NUCLEOTIDE SEQUENCE [LARGE SCALE GENOMIC DNA]</scope>
    <source>
        <strain evidence="1 2">CC-AMO-30D</strain>
    </source>
</reference>